<dbReference type="CDD" id="cd02230">
    <property type="entry name" value="cupin_HP0902-like"/>
    <property type="match status" value="1"/>
</dbReference>
<accession>A0A418QQP4</accession>
<dbReference type="OrthoDB" id="894206at2"/>
<comment type="caution">
    <text evidence="2">The sequence shown here is derived from an EMBL/GenBank/DDBJ whole genome shotgun (WGS) entry which is preliminary data.</text>
</comment>
<gene>
    <name evidence="2" type="ORF">D0T11_16485</name>
</gene>
<dbReference type="Proteomes" id="UP000284250">
    <property type="component" value="Unassembled WGS sequence"/>
</dbReference>
<dbReference type="EMBL" id="QYCN01000029">
    <property type="protein sequence ID" value="RIY07536.1"/>
    <property type="molecule type" value="Genomic_DNA"/>
</dbReference>
<protein>
    <submittedName>
        <fullName evidence="2">Cupin domain-containing protein</fullName>
    </submittedName>
</protein>
<keyword evidence="3" id="KW-1185">Reference proteome</keyword>
<reference evidence="2 3" key="1">
    <citation type="submission" date="2018-09" db="EMBL/GenBank/DDBJ databases">
        <authorList>
            <person name="Zeman M."/>
            <person name="Pardy F."/>
        </authorList>
    </citation>
    <scope>NUCLEOTIDE SEQUENCE [LARGE SCALE GENOMIC DNA]</scope>
    <source>
        <strain evidence="2 3">CCM 8852</strain>
    </source>
</reference>
<dbReference type="AlphaFoldDB" id="A0A418QQP4"/>
<dbReference type="InterPro" id="IPR013096">
    <property type="entry name" value="Cupin_2"/>
</dbReference>
<dbReference type="Gene3D" id="2.60.120.10">
    <property type="entry name" value="Jelly Rolls"/>
    <property type="match status" value="1"/>
</dbReference>
<evidence type="ECO:0000313" key="3">
    <source>
        <dbReference type="Proteomes" id="UP000284250"/>
    </source>
</evidence>
<sequence length="136" mass="14686">MRRGCGPAALPTFSRPACGPSTTPFLSFNLALFLMEVTSGSLLAGTHAHPSSANATTHVLLRREGHTIIHKQFDAGQSMAPHHAPHDVFVVVLSGELDITVADEPRHYVAGDYVIFPANAIHSLYCPQTAQVLIYR</sequence>
<feature type="domain" description="Cupin type-2" evidence="1">
    <location>
        <begin position="73"/>
        <end position="131"/>
    </location>
</feature>
<dbReference type="InterPro" id="IPR014710">
    <property type="entry name" value="RmlC-like_jellyroll"/>
</dbReference>
<name>A0A418QQP4_9BACT</name>
<reference evidence="2 3" key="2">
    <citation type="submission" date="2019-01" db="EMBL/GenBank/DDBJ databases">
        <title>Hymenobacter humicola sp. nov., isolated from soils in Antarctica.</title>
        <authorList>
            <person name="Sedlacek I."/>
            <person name="Holochova P."/>
            <person name="Kralova S."/>
            <person name="Pantucek R."/>
            <person name="Stankova E."/>
            <person name="Vrbovska V."/>
            <person name="Kristofova L."/>
            <person name="Svec P."/>
            <person name="Busse H.-J."/>
        </authorList>
    </citation>
    <scope>NUCLEOTIDE SEQUENCE [LARGE SCALE GENOMIC DNA]</scope>
    <source>
        <strain evidence="2 3">CCM 8852</strain>
    </source>
</reference>
<proteinExistence type="predicted"/>
<dbReference type="SUPFAM" id="SSF51182">
    <property type="entry name" value="RmlC-like cupins"/>
    <property type="match status" value="1"/>
</dbReference>
<dbReference type="Pfam" id="PF07883">
    <property type="entry name" value="Cupin_2"/>
    <property type="match status" value="1"/>
</dbReference>
<dbReference type="InterPro" id="IPR011051">
    <property type="entry name" value="RmlC_Cupin_sf"/>
</dbReference>
<organism evidence="2 3">
    <name type="scientific">Hymenobacter rubripertinctus</name>
    <dbReference type="NCBI Taxonomy" id="2029981"/>
    <lineage>
        <taxon>Bacteria</taxon>
        <taxon>Pseudomonadati</taxon>
        <taxon>Bacteroidota</taxon>
        <taxon>Cytophagia</taxon>
        <taxon>Cytophagales</taxon>
        <taxon>Hymenobacteraceae</taxon>
        <taxon>Hymenobacter</taxon>
    </lineage>
</organism>
<evidence type="ECO:0000259" key="1">
    <source>
        <dbReference type="Pfam" id="PF07883"/>
    </source>
</evidence>
<evidence type="ECO:0000313" key="2">
    <source>
        <dbReference type="EMBL" id="RIY07536.1"/>
    </source>
</evidence>